<reference evidence="1 2" key="1">
    <citation type="submission" date="2019-10" db="EMBL/GenBank/DDBJ databases">
        <title>Two novel species isolated from a subtropical stream in China.</title>
        <authorList>
            <person name="Lu H."/>
        </authorList>
    </citation>
    <scope>NUCLEOTIDE SEQUENCE [LARGE SCALE GENOMIC DNA]</scope>
    <source>
        <strain evidence="1 2">FT103W</strain>
    </source>
</reference>
<evidence type="ECO:0000313" key="1">
    <source>
        <dbReference type="EMBL" id="MQA21494.1"/>
    </source>
</evidence>
<protein>
    <submittedName>
        <fullName evidence="1">Uncharacterized protein</fullName>
    </submittedName>
</protein>
<sequence>MIVDTRLLETIMINLPPLVTALYKAWLRARLERYTRALEAIAAQRENDFHAERVLHKEVVLLRSKLNSL</sequence>
<comment type="caution">
    <text evidence="1">The sequence shown here is derived from an EMBL/GenBank/DDBJ whole genome shotgun (WGS) entry which is preliminary data.</text>
</comment>
<proteinExistence type="predicted"/>
<dbReference type="Proteomes" id="UP000444318">
    <property type="component" value="Unassembled WGS sequence"/>
</dbReference>
<dbReference type="AlphaFoldDB" id="A0A843SHK8"/>
<dbReference type="EMBL" id="WHUF01000004">
    <property type="protein sequence ID" value="MQA21494.1"/>
    <property type="molecule type" value="Genomic_DNA"/>
</dbReference>
<dbReference type="RefSeq" id="WP_152806967.1">
    <property type="nucleotide sequence ID" value="NZ_WHUF01000004.1"/>
</dbReference>
<keyword evidence="2" id="KW-1185">Reference proteome</keyword>
<name>A0A843SHK8_9BURK</name>
<accession>A0A843SHK8</accession>
<organism evidence="1 2">
    <name type="scientific">Rugamonas rivuli</name>
    <dbReference type="NCBI Taxonomy" id="2743358"/>
    <lineage>
        <taxon>Bacteria</taxon>
        <taxon>Pseudomonadati</taxon>
        <taxon>Pseudomonadota</taxon>
        <taxon>Betaproteobacteria</taxon>
        <taxon>Burkholderiales</taxon>
        <taxon>Oxalobacteraceae</taxon>
        <taxon>Telluria group</taxon>
        <taxon>Rugamonas</taxon>
    </lineage>
</organism>
<evidence type="ECO:0000313" key="2">
    <source>
        <dbReference type="Proteomes" id="UP000444318"/>
    </source>
</evidence>
<gene>
    <name evidence="1" type="ORF">GEV01_18390</name>
</gene>